<protein>
    <submittedName>
        <fullName evidence="1">Uncharacterized protein</fullName>
    </submittedName>
</protein>
<dbReference type="EMBL" id="MU277243">
    <property type="protein sequence ID" value="KAI0057758.1"/>
    <property type="molecule type" value="Genomic_DNA"/>
</dbReference>
<gene>
    <name evidence="1" type="ORF">BV25DRAFT_1354335</name>
</gene>
<evidence type="ECO:0000313" key="1">
    <source>
        <dbReference type="EMBL" id="KAI0057758.1"/>
    </source>
</evidence>
<proteinExistence type="predicted"/>
<comment type="caution">
    <text evidence="1">The sequence shown here is derived from an EMBL/GenBank/DDBJ whole genome shotgun (WGS) entry which is preliminary data.</text>
</comment>
<sequence>MAGIDLRSPAKSIHQTGLCQRSSSCSRPPSSMISSVISICFLTIEFSDSECGFLVFGVLQVMYVDEGCEVRPVGQCRVLEFTHITLCSRMELEHEVRPIFPSRSAIDPLLRIRFHSLKSVGIDNRAQSARRCELTQLA</sequence>
<name>A0ACB8SPM1_9AGAM</name>
<organism evidence="1 2">
    <name type="scientific">Artomyces pyxidatus</name>
    <dbReference type="NCBI Taxonomy" id="48021"/>
    <lineage>
        <taxon>Eukaryota</taxon>
        <taxon>Fungi</taxon>
        <taxon>Dikarya</taxon>
        <taxon>Basidiomycota</taxon>
        <taxon>Agaricomycotina</taxon>
        <taxon>Agaricomycetes</taxon>
        <taxon>Russulales</taxon>
        <taxon>Auriscalpiaceae</taxon>
        <taxon>Artomyces</taxon>
    </lineage>
</organism>
<reference evidence="1" key="1">
    <citation type="submission" date="2021-03" db="EMBL/GenBank/DDBJ databases">
        <authorList>
            <consortium name="DOE Joint Genome Institute"/>
            <person name="Ahrendt S."/>
            <person name="Looney B.P."/>
            <person name="Miyauchi S."/>
            <person name="Morin E."/>
            <person name="Drula E."/>
            <person name="Courty P.E."/>
            <person name="Chicoki N."/>
            <person name="Fauchery L."/>
            <person name="Kohler A."/>
            <person name="Kuo A."/>
            <person name="Labutti K."/>
            <person name="Pangilinan J."/>
            <person name="Lipzen A."/>
            <person name="Riley R."/>
            <person name="Andreopoulos W."/>
            <person name="He G."/>
            <person name="Johnson J."/>
            <person name="Barry K.W."/>
            <person name="Grigoriev I.V."/>
            <person name="Nagy L."/>
            <person name="Hibbett D."/>
            <person name="Henrissat B."/>
            <person name="Matheny P.B."/>
            <person name="Labbe J."/>
            <person name="Martin F."/>
        </authorList>
    </citation>
    <scope>NUCLEOTIDE SEQUENCE</scope>
    <source>
        <strain evidence="1">HHB10654</strain>
    </source>
</reference>
<keyword evidence="2" id="KW-1185">Reference proteome</keyword>
<dbReference type="Proteomes" id="UP000814140">
    <property type="component" value="Unassembled WGS sequence"/>
</dbReference>
<accession>A0ACB8SPM1</accession>
<evidence type="ECO:0000313" key="2">
    <source>
        <dbReference type="Proteomes" id="UP000814140"/>
    </source>
</evidence>
<reference evidence="1" key="2">
    <citation type="journal article" date="2022" name="New Phytol.">
        <title>Evolutionary transition to the ectomycorrhizal habit in the genomes of a hyperdiverse lineage of mushroom-forming fungi.</title>
        <authorList>
            <person name="Looney B."/>
            <person name="Miyauchi S."/>
            <person name="Morin E."/>
            <person name="Drula E."/>
            <person name="Courty P.E."/>
            <person name="Kohler A."/>
            <person name="Kuo A."/>
            <person name="LaButti K."/>
            <person name="Pangilinan J."/>
            <person name="Lipzen A."/>
            <person name="Riley R."/>
            <person name="Andreopoulos W."/>
            <person name="He G."/>
            <person name="Johnson J."/>
            <person name="Nolan M."/>
            <person name="Tritt A."/>
            <person name="Barry K.W."/>
            <person name="Grigoriev I.V."/>
            <person name="Nagy L.G."/>
            <person name="Hibbett D."/>
            <person name="Henrissat B."/>
            <person name="Matheny P.B."/>
            <person name="Labbe J."/>
            <person name="Martin F.M."/>
        </authorList>
    </citation>
    <scope>NUCLEOTIDE SEQUENCE</scope>
    <source>
        <strain evidence="1">HHB10654</strain>
    </source>
</reference>